<name>A0A455T7W2_9CHLR</name>
<protein>
    <submittedName>
        <fullName evidence="1">Uncharacterized protein</fullName>
    </submittedName>
</protein>
<sequence>MSTVAATEDPRLHRALELLGGSIDPEIEQSFSSLEERILAQALENVEQAEWRLREIQRLVGERDGVLA</sequence>
<proteinExistence type="predicted"/>
<accession>A0A455T7W2</accession>
<evidence type="ECO:0000313" key="1">
    <source>
        <dbReference type="EMBL" id="BBH95548.1"/>
    </source>
</evidence>
<reference evidence="1" key="1">
    <citation type="submission" date="2018-12" db="EMBL/GenBank/DDBJ databases">
        <title>Novel natural products biosynthetic potential of the class Ktedonobacteria.</title>
        <authorList>
            <person name="Zheng Y."/>
            <person name="Saitou A."/>
            <person name="Wang C.M."/>
            <person name="Toyoda A."/>
            <person name="Minakuchi Y."/>
            <person name="Sekiguchi Y."/>
            <person name="Ueda K."/>
            <person name="Takano H."/>
            <person name="Sakai Y."/>
            <person name="Yokota A."/>
            <person name="Yabe S."/>
        </authorList>
    </citation>
    <scope>NUCLEOTIDE SEQUENCE</scope>
    <source>
        <strain evidence="1">A3-2</strain>
    </source>
</reference>
<gene>
    <name evidence="1" type="ORF">KTA_37470</name>
</gene>
<organism evidence="1">
    <name type="scientific">Thermogemmatispora argillosa</name>
    <dbReference type="NCBI Taxonomy" id="2045280"/>
    <lineage>
        <taxon>Bacteria</taxon>
        <taxon>Bacillati</taxon>
        <taxon>Chloroflexota</taxon>
        <taxon>Ktedonobacteria</taxon>
        <taxon>Thermogemmatisporales</taxon>
        <taxon>Thermogemmatisporaceae</taxon>
        <taxon>Thermogemmatispora</taxon>
    </lineage>
</organism>
<dbReference type="AlphaFoldDB" id="A0A455T7W2"/>
<dbReference type="EMBL" id="AP019377">
    <property type="protein sequence ID" value="BBH95548.1"/>
    <property type="molecule type" value="Genomic_DNA"/>
</dbReference>